<reference evidence="2" key="1">
    <citation type="submission" date="2021-01" db="EMBL/GenBank/DDBJ databases">
        <authorList>
            <consortium name="Genoscope - CEA"/>
            <person name="William W."/>
        </authorList>
    </citation>
    <scope>NUCLEOTIDE SEQUENCE</scope>
</reference>
<evidence type="ECO:0000313" key="3">
    <source>
        <dbReference type="Proteomes" id="UP000683925"/>
    </source>
</evidence>
<gene>
    <name evidence="2" type="ORF">POCTA_138.1.T0170241</name>
</gene>
<dbReference type="OMA" id="VYCQNII"/>
<dbReference type="PANTHER" id="PTHR37027">
    <property type="entry name" value="KDE4"/>
    <property type="match status" value="1"/>
</dbReference>
<feature type="coiled-coil region" evidence="1">
    <location>
        <begin position="57"/>
        <end position="102"/>
    </location>
</feature>
<organism evidence="2 3">
    <name type="scientific">Paramecium octaurelia</name>
    <dbReference type="NCBI Taxonomy" id="43137"/>
    <lineage>
        <taxon>Eukaryota</taxon>
        <taxon>Sar</taxon>
        <taxon>Alveolata</taxon>
        <taxon>Ciliophora</taxon>
        <taxon>Intramacronucleata</taxon>
        <taxon>Oligohymenophorea</taxon>
        <taxon>Peniculida</taxon>
        <taxon>Parameciidae</taxon>
        <taxon>Paramecium</taxon>
    </lineage>
</organism>
<feature type="coiled-coil region" evidence="1">
    <location>
        <begin position="170"/>
        <end position="262"/>
    </location>
</feature>
<name>A0A8S1SZC1_PAROT</name>
<accession>A0A8S1SZC1</accession>
<keyword evidence="3" id="KW-1185">Reference proteome</keyword>
<dbReference type="Proteomes" id="UP000683925">
    <property type="component" value="Unassembled WGS sequence"/>
</dbReference>
<comment type="caution">
    <text evidence="2">The sequence shown here is derived from an EMBL/GenBank/DDBJ whole genome shotgun (WGS) entry which is preliminary data.</text>
</comment>
<proteinExistence type="predicted"/>
<dbReference type="OrthoDB" id="10254663at2759"/>
<protein>
    <submittedName>
        <fullName evidence="2">Uncharacterized protein</fullName>
    </submittedName>
</protein>
<evidence type="ECO:0000256" key="1">
    <source>
        <dbReference type="SAM" id="Coils"/>
    </source>
</evidence>
<dbReference type="AlphaFoldDB" id="A0A8S1SZC1"/>
<sequence>MLNSKIYLSPNSTKNTNSSQILSPIYRSSSSGSRAHIEEIRFKHSQIQINDQYSFKKEVYEEKLNQIDEKFQKAHKNDLQRITSLQNQLNRISEMLSNEQNVRNNNNDNFKKKDLKQLETHVKNELMKDKIRRIDNQAKITNQIDEQSHYIKMQLLRQRQYRQETEAQYSQDLTNKMHELRENVENERRERDVYCQNIIGRIGEQVLSVQETINTEKQQRQESQNQMQMMIQEITSILSLQLAEEKYQREETERTIIRLVNETCNRVENSLKK</sequence>
<evidence type="ECO:0000313" key="2">
    <source>
        <dbReference type="EMBL" id="CAD8145463.1"/>
    </source>
</evidence>
<keyword evidence="1" id="KW-0175">Coiled coil</keyword>
<dbReference type="EMBL" id="CAJJDP010000017">
    <property type="protein sequence ID" value="CAD8145463.1"/>
    <property type="molecule type" value="Genomic_DNA"/>
</dbReference>
<dbReference type="PANTHER" id="PTHR37027:SF2">
    <property type="entry name" value="CHROMOSOME UNDETERMINED SCAFFOLD_148, WHOLE GENOME SHOTGUN SEQUENCE"/>
    <property type="match status" value="1"/>
</dbReference>
<dbReference type="InterPro" id="IPR038835">
    <property type="entry name" value="Giardin_beta-like"/>
</dbReference>